<organism evidence="1 2">
    <name type="scientific">Ensete ventricosum</name>
    <name type="common">Abyssinian banana</name>
    <name type="synonym">Musa ensete</name>
    <dbReference type="NCBI Taxonomy" id="4639"/>
    <lineage>
        <taxon>Eukaryota</taxon>
        <taxon>Viridiplantae</taxon>
        <taxon>Streptophyta</taxon>
        <taxon>Embryophyta</taxon>
        <taxon>Tracheophyta</taxon>
        <taxon>Spermatophyta</taxon>
        <taxon>Magnoliopsida</taxon>
        <taxon>Liliopsida</taxon>
        <taxon>Zingiberales</taxon>
        <taxon>Musaceae</taxon>
        <taxon>Ensete</taxon>
    </lineage>
</organism>
<evidence type="ECO:0000313" key="1">
    <source>
        <dbReference type="EMBL" id="KAJ8492892.1"/>
    </source>
</evidence>
<keyword evidence="2" id="KW-1185">Reference proteome</keyword>
<dbReference type="AlphaFoldDB" id="A0A444DUJ2"/>
<comment type="caution">
    <text evidence="1">The sequence shown here is derived from an EMBL/GenBank/DDBJ whole genome shotgun (WGS) entry which is preliminary data.</text>
</comment>
<gene>
    <name evidence="1" type="ORF">OPV22_014613</name>
</gene>
<dbReference type="EMBL" id="JAQQAF010000004">
    <property type="protein sequence ID" value="KAJ8492892.1"/>
    <property type="molecule type" value="Genomic_DNA"/>
</dbReference>
<protein>
    <submittedName>
        <fullName evidence="1">Uncharacterized protein</fullName>
    </submittedName>
</protein>
<accession>A0A444DUJ2</accession>
<proteinExistence type="predicted"/>
<dbReference type="Proteomes" id="UP001222027">
    <property type="component" value="Unassembled WGS sequence"/>
</dbReference>
<evidence type="ECO:0000313" key="2">
    <source>
        <dbReference type="Proteomes" id="UP001222027"/>
    </source>
</evidence>
<sequence length="106" mass="11985">MLEAEKDERALPQRSTCQNKCMHGAKRTFCWCTGDAGPCAYLQVSGEDSDGHHRDIANEPKAMFFEWETQVFSMIPTILFANVVDSASSYIRITPLQQIVRLGKQM</sequence>
<name>A0A444DUJ2_ENSVE</name>
<reference evidence="1 2" key="1">
    <citation type="submission" date="2022-12" db="EMBL/GenBank/DDBJ databases">
        <title>Chromosome-scale assembly of the Ensete ventricosum genome.</title>
        <authorList>
            <person name="Dussert Y."/>
            <person name="Stocks J."/>
            <person name="Wendawek A."/>
            <person name="Woldeyes F."/>
            <person name="Nichols R.A."/>
            <person name="Borrell J.S."/>
        </authorList>
    </citation>
    <scope>NUCLEOTIDE SEQUENCE [LARGE SCALE GENOMIC DNA]</scope>
    <source>
        <strain evidence="2">cv. Maze</strain>
        <tissue evidence="1">Seeds</tissue>
    </source>
</reference>